<dbReference type="AlphaFoldDB" id="A0A7J8E8F2"/>
<comment type="caution">
    <text evidence="2">The sequence shown here is derived from an EMBL/GenBank/DDBJ whole genome shotgun (WGS) entry which is preliminary data.</text>
</comment>
<feature type="compositionally biased region" description="Low complexity" evidence="1">
    <location>
        <begin position="51"/>
        <end position="68"/>
    </location>
</feature>
<protein>
    <submittedName>
        <fullName evidence="2">Uncharacterized protein</fullName>
    </submittedName>
</protein>
<evidence type="ECO:0000313" key="3">
    <source>
        <dbReference type="Proteomes" id="UP000593571"/>
    </source>
</evidence>
<organism evidence="2 3">
    <name type="scientific">Rousettus aegyptiacus</name>
    <name type="common">Egyptian fruit bat</name>
    <name type="synonym">Pteropus aegyptiacus</name>
    <dbReference type="NCBI Taxonomy" id="9407"/>
    <lineage>
        <taxon>Eukaryota</taxon>
        <taxon>Metazoa</taxon>
        <taxon>Chordata</taxon>
        <taxon>Craniata</taxon>
        <taxon>Vertebrata</taxon>
        <taxon>Euteleostomi</taxon>
        <taxon>Mammalia</taxon>
        <taxon>Eutheria</taxon>
        <taxon>Laurasiatheria</taxon>
        <taxon>Chiroptera</taxon>
        <taxon>Yinpterochiroptera</taxon>
        <taxon>Pteropodoidea</taxon>
        <taxon>Pteropodidae</taxon>
        <taxon>Rousettinae</taxon>
        <taxon>Rousettus</taxon>
    </lineage>
</organism>
<dbReference type="EMBL" id="JACASE010000010">
    <property type="protein sequence ID" value="KAF6431758.1"/>
    <property type="molecule type" value="Genomic_DNA"/>
</dbReference>
<proteinExistence type="predicted"/>
<reference evidence="2 3" key="1">
    <citation type="journal article" date="2020" name="Nature">
        <title>Six reference-quality genomes reveal evolution of bat adaptations.</title>
        <authorList>
            <person name="Jebb D."/>
            <person name="Huang Z."/>
            <person name="Pippel M."/>
            <person name="Hughes G.M."/>
            <person name="Lavrichenko K."/>
            <person name="Devanna P."/>
            <person name="Winkler S."/>
            <person name="Jermiin L.S."/>
            <person name="Skirmuntt E.C."/>
            <person name="Katzourakis A."/>
            <person name="Burkitt-Gray L."/>
            <person name="Ray D.A."/>
            <person name="Sullivan K.A.M."/>
            <person name="Roscito J.G."/>
            <person name="Kirilenko B.M."/>
            <person name="Davalos L.M."/>
            <person name="Corthals A.P."/>
            <person name="Power M.L."/>
            <person name="Jones G."/>
            <person name="Ransome R.D."/>
            <person name="Dechmann D.K.N."/>
            <person name="Locatelli A.G."/>
            <person name="Puechmaille S.J."/>
            <person name="Fedrigo O."/>
            <person name="Jarvis E.D."/>
            <person name="Hiller M."/>
            <person name="Vernes S.C."/>
            <person name="Myers E.W."/>
            <person name="Teeling E.C."/>
        </authorList>
    </citation>
    <scope>NUCLEOTIDE SEQUENCE [LARGE SCALE GENOMIC DNA]</scope>
    <source>
        <strain evidence="2">MRouAeg1</strain>
        <tissue evidence="2">Muscle</tissue>
    </source>
</reference>
<evidence type="ECO:0000313" key="2">
    <source>
        <dbReference type="EMBL" id="KAF6431758.1"/>
    </source>
</evidence>
<accession>A0A7J8E8F2</accession>
<dbReference type="Proteomes" id="UP000593571">
    <property type="component" value="Unassembled WGS sequence"/>
</dbReference>
<name>A0A7J8E8F2_ROUAE</name>
<gene>
    <name evidence="2" type="ORF">HJG63_008235</name>
</gene>
<evidence type="ECO:0000256" key="1">
    <source>
        <dbReference type="SAM" id="MobiDB-lite"/>
    </source>
</evidence>
<keyword evidence="3" id="KW-1185">Reference proteome</keyword>
<feature type="region of interest" description="Disordered" evidence="1">
    <location>
        <begin position="38"/>
        <end position="76"/>
    </location>
</feature>
<sequence>MQLCWQGVCYGETERRKGGRQGRGGGGTVVRELRVDTQTEAQENTADGEGAPPSWTAAAPPSRPQRQPLTAVPAPPGSSCLLGPDLAQTNVGPCPQIQTGRLICIAQPRQTAPHMSGPCLHPQGQGAGPNLCVQIPSQ</sequence>